<dbReference type="EMBL" id="WEGK01000010">
    <property type="protein sequence ID" value="MQY21602.1"/>
    <property type="molecule type" value="Genomic_DNA"/>
</dbReference>
<organism evidence="8 9">
    <name type="scientific">Nocardia macrotermitis</name>
    <dbReference type="NCBI Taxonomy" id="2585198"/>
    <lineage>
        <taxon>Bacteria</taxon>
        <taxon>Bacillati</taxon>
        <taxon>Actinomycetota</taxon>
        <taxon>Actinomycetes</taxon>
        <taxon>Mycobacteriales</taxon>
        <taxon>Nocardiaceae</taxon>
        <taxon>Nocardia</taxon>
    </lineage>
</organism>
<feature type="transmembrane region" description="Helical" evidence="6">
    <location>
        <begin position="387"/>
        <end position="408"/>
    </location>
</feature>
<feature type="transmembrane region" description="Helical" evidence="6">
    <location>
        <begin position="181"/>
        <end position="202"/>
    </location>
</feature>
<feature type="transmembrane region" description="Helical" evidence="6">
    <location>
        <begin position="150"/>
        <end position="169"/>
    </location>
</feature>
<evidence type="ECO:0000256" key="6">
    <source>
        <dbReference type="SAM" id="Phobius"/>
    </source>
</evidence>
<keyword evidence="3 6" id="KW-0812">Transmembrane</keyword>
<feature type="transmembrane region" description="Helical" evidence="6">
    <location>
        <begin position="414"/>
        <end position="436"/>
    </location>
</feature>
<feature type="transmembrane region" description="Helical" evidence="6">
    <location>
        <begin position="119"/>
        <end position="138"/>
    </location>
</feature>
<dbReference type="PANTHER" id="PTHR42718:SF9">
    <property type="entry name" value="MAJOR FACILITATOR SUPERFAMILY MULTIDRUG TRANSPORTER MFSC"/>
    <property type="match status" value="1"/>
</dbReference>
<dbReference type="SUPFAM" id="SSF103473">
    <property type="entry name" value="MFS general substrate transporter"/>
    <property type="match status" value="1"/>
</dbReference>
<gene>
    <name evidence="8" type="primary">mdtL_3</name>
    <name evidence="8" type="ORF">NRB20_47150</name>
</gene>
<feature type="transmembrane region" description="Helical" evidence="6">
    <location>
        <begin position="502"/>
        <end position="520"/>
    </location>
</feature>
<reference evidence="8 9" key="1">
    <citation type="submission" date="2019-10" db="EMBL/GenBank/DDBJ databases">
        <title>Nocardia macrotermitis sp. nov. and Nocardia aurantia sp. nov., isolated from the gut of fungus growing-termite Macrotermes natalensis.</title>
        <authorList>
            <person name="Benndorf R."/>
            <person name="Schwitalla J."/>
            <person name="Martin K."/>
            <person name="De Beer W."/>
            <person name="Kaster A.-K."/>
            <person name="Vollmers J."/>
            <person name="Poulsen M."/>
            <person name="Beemelmanns C."/>
        </authorList>
    </citation>
    <scope>NUCLEOTIDE SEQUENCE [LARGE SCALE GENOMIC DNA]</scope>
    <source>
        <strain evidence="8 9">RB20</strain>
    </source>
</reference>
<dbReference type="GO" id="GO:0022857">
    <property type="term" value="F:transmembrane transporter activity"/>
    <property type="evidence" value="ECO:0007669"/>
    <property type="project" value="InterPro"/>
</dbReference>
<dbReference type="InterPro" id="IPR036259">
    <property type="entry name" value="MFS_trans_sf"/>
</dbReference>
<proteinExistence type="predicted"/>
<keyword evidence="9" id="KW-1185">Reference proteome</keyword>
<keyword evidence="4 6" id="KW-1133">Transmembrane helix</keyword>
<dbReference type="OrthoDB" id="3656065at2"/>
<dbReference type="Gene3D" id="1.20.1250.20">
    <property type="entry name" value="MFS general substrate transporter like domains"/>
    <property type="match status" value="1"/>
</dbReference>
<feature type="transmembrane region" description="Helical" evidence="6">
    <location>
        <begin position="448"/>
        <end position="470"/>
    </location>
</feature>
<evidence type="ECO:0000313" key="9">
    <source>
        <dbReference type="Proteomes" id="UP000438448"/>
    </source>
</evidence>
<feature type="transmembrane region" description="Helical" evidence="6">
    <location>
        <begin position="354"/>
        <end position="375"/>
    </location>
</feature>
<dbReference type="Proteomes" id="UP000438448">
    <property type="component" value="Unassembled WGS sequence"/>
</dbReference>
<keyword evidence="2" id="KW-0813">Transport</keyword>
<keyword evidence="5 6" id="KW-0472">Membrane</keyword>
<feature type="transmembrane region" description="Helical" evidence="6">
    <location>
        <begin position="23"/>
        <end position="43"/>
    </location>
</feature>
<dbReference type="Pfam" id="PF07690">
    <property type="entry name" value="MFS_1"/>
    <property type="match status" value="2"/>
</dbReference>
<feature type="transmembrane region" description="Helical" evidence="6">
    <location>
        <begin position="214"/>
        <end position="231"/>
    </location>
</feature>
<dbReference type="RefSeq" id="WP_153412487.1">
    <property type="nucleotide sequence ID" value="NZ_WEGK01000010.1"/>
</dbReference>
<evidence type="ECO:0000256" key="4">
    <source>
        <dbReference type="ARBA" id="ARBA00022989"/>
    </source>
</evidence>
<evidence type="ECO:0000256" key="2">
    <source>
        <dbReference type="ARBA" id="ARBA00022448"/>
    </source>
</evidence>
<feature type="transmembrane region" description="Helical" evidence="6">
    <location>
        <begin position="63"/>
        <end position="82"/>
    </location>
</feature>
<dbReference type="AlphaFoldDB" id="A0A7K0D8H3"/>
<evidence type="ECO:0000259" key="7">
    <source>
        <dbReference type="PROSITE" id="PS50850"/>
    </source>
</evidence>
<dbReference type="PANTHER" id="PTHR42718">
    <property type="entry name" value="MAJOR FACILITATOR SUPERFAMILY MULTIDRUG TRANSPORTER MFSC"/>
    <property type="match status" value="1"/>
</dbReference>
<dbReference type="InterPro" id="IPR020846">
    <property type="entry name" value="MFS_dom"/>
</dbReference>
<feature type="domain" description="Major facilitator superfamily (MFS) profile" evidence="7">
    <location>
        <begin position="28"/>
        <end position="525"/>
    </location>
</feature>
<evidence type="ECO:0000256" key="3">
    <source>
        <dbReference type="ARBA" id="ARBA00022692"/>
    </source>
</evidence>
<evidence type="ECO:0000256" key="1">
    <source>
        <dbReference type="ARBA" id="ARBA00004651"/>
    </source>
</evidence>
<evidence type="ECO:0000256" key="5">
    <source>
        <dbReference type="ARBA" id="ARBA00023136"/>
    </source>
</evidence>
<sequence length="534" mass="56371">MSENSSAATVVDDSGRLDNASRLRIFTVLTIIVLYTEVAPIQYTMVAAGLQKMSKTFSGVGGNINWAVIILGIVGAAAIPLLGKCSDIWGKKKIFLLCGVLFLVGCVVCASTSNWTLFLVGRGLSALSLATQFIAYGLVRDLLPRKLVPVGLGVIGAGLGFSGVLAPVIGGVLVDHFAWQAMFWFLAIYTLVLTPLVVFLVPETKVRVRERIDPLGAVLLSGGALLTLLYLDNGQSWGWTRPSALAWLLGGLVLLGVFVLVEFRIPQPLIDMRLLFSPKLGMVLLMVMFGVGITALMPLALGYMTQTPAAAGLRESVIDGTVASVRQHTGQSIPRELVHVVFDPGYSYGDGFGMLSYAVHIGIWAGLIVMVLGPIAGALSRRVGGRVLAIAAFAVLAVASCAFALTHYSWQAYLLIYLLGGIGSGFLYAAQPILIVEAVPAEQQGISAGMLGVMSSMGSGVVIGITTALLNNNPVEAHIDVAGHSSVTVLSQVFTDRGYAEGFWVVTGTTLVALVIAIFMRHGRKPATGGDVRV</sequence>
<evidence type="ECO:0000313" key="8">
    <source>
        <dbReference type="EMBL" id="MQY21602.1"/>
    </source>
</evidence>
<protein>
    <submittedName>
        <fullName evidence="8">Multidrug resistance protein MdtL</fullName>
    </submittedName>
</protein>
<comment type="subcellular location">
    <subcellularLocation>
        <location evidence="1">Cell membrane</location>
        <topology evidence="1">Multi-pass membrane protein</topology>
    </subcellularLocation>
</comment>
<dbReference type="PROSITE" id="PS50850">
    <property type="entry name" value="MFS"/>
    <property type="match status" value="1"/>
</dbReference>
<feature type="transmembrane region" description="Helical" evidence="6">
    <location>
        <begin position="282"/>
        <end position="304"/>
    </location>
</feature>
<name>A0A7K0D8H3_9NOCA</name>
<dbReference type="Gene3D" id="1.20.1720.10">
    <property type="entry name" value="Multidrug resistance protein D"/>
    <property type="match status" value="1"/>
</dbReference>
<dbReference type="InterPro" id="IPR011701">
    <property type="entry name" value="MFS"/>
</dbReference>
<feature type="transmembrane region" description="Helical" evidence="6">
    <location>
        <begin position="94"/>
        <end position="113"/>
    </location>
</feature>
<comment type="caution">
    <text evidence="8">The sequence shown here is derived from an EMBL/GenBank/DDBJ whole genome shotgun (WGS) entry which is preliminary data.</text>
</comment>
<accession>A0A7K0D8H3</accession>
<feature type="transmembrane region" description="Helical" evidence="6">
    <location>
        <begin position="243"/>
        <end position="261"/>
    </location>
</feature>
<dbReference type="GO" id="GO:0005886">
    <property type="term" value="C:plasma membrane"/>
    <property type="evidence" value="ECO:0007669"/>
    <property type="project" value="UniProtKB-SubCell"/>
</dbReference>